<proteinExistence type="inferred from homology"/>
<gene>
    <name evidence="6" type="ORF">EPK99_22535</name>
</gene>
<sequence>MTRHLKYRLASACALIALLAAGPLRAETTLSFLIDNGPDTLVAAEALVEAYAAKHPDITIEIDQRPGGGEGDNTIKTRLATGEMADIFLYNAGSLFQVLKPEQTLHDIAGLPALANIAETFKSVSSAGGKAYGVPFGTSMVGGIFYNKKIYRDLGLSVPKTWAEFMANNEKIKAAGKVALVQTYRDSWTSQILVLSDYYNLQASVPDFATQYTANKAKYATTPAALKSFERLKDVHDAGILNEDFGAASYDDGLYVLANGDAAHYPMLSLAIGALQQNHPESLADIGFFAQPSDDASVNGLTVWMPPALYIPASSQHVDDAKGFLDFVGSVEGCKVLMGVNTVQGPSLIKGCDLPADVPPAVTDMLPYFKDGRTAPALEYLSPIKGPNLQQITVEVGSGMRLPADAAAMYDDDVRKQAQQLGIPNW</sequence>
<evidence type="ECO:0000256" key="2">
    <source>
        <dbReference type="ARBA" id="ARBA00008520"/>
    </source>
</evidence>
<feature type="signal peptide" evidence="5">
    <location>
        <begin position="1"/>
        <end position="26"/>
    </location>
</feature>
<evidence type="ECO:0000256" key="1">
    <source>
        <dbReference type="ARBA" id="ARBA00004418"/>
    </source>
</evidence>
<dbReference type="Pfam" id="PF01547">
    <property type="entry name" value="SBP_bac_1"/>
    <property type="match status" value="1"/>
</dbReference>
<dbReference type="InterPro" id="IPR006059">
    <property type="entry name" value="SBP"/>
</dbReference>
<comment type="caution">
    <text evidence="6">The sequence shown here is derived from an EMBL/GenBank/DDBJ whole genome shotgun (WGS) entry which is preliminary data.</text>
</comment>
<evidence type="ECO:0000313" key="7">
    <source>
        <dbReference type="Proteomes" id="UP000287687"/>
    </source>
</evidence>
<dbReference type="OrthoDB" id="2509690at2"/>
<evidence type="ECO:0000256" key="5">
    <source>
        <dbReference type="SAM" id="SignalP"/>
    </source>
</evidence>
<evidence type="ECO:0000256" key="4">
    <source>
        <dbReference type="ARBA" id="ARBA00022764"/>
    </source>
</evidence>
<comment type="subcellular location">
    <subcellularLocation>
        <location evidence="1">Periplasm</location>
    </subcellularLocation>
</comment>
<accession>A0A444LAP6</accession>
<dbReference type="SUPFAM" id="SSF53850">
    <property type="entry name" value="Periplasmic binding protein-like II"/>
    <property type="match status" value="1"/>
</dbReference>
<dbReference type="EMBL" id="SBIP01000006">
    <property type="protein sequence ID" value="RWX74694.1"/>
    <property type="molecule type" value="Genomic_DNA"/>
</dbReference>
<keyword evidence="7" id="KW-1185">Reference proteome</keyword>
<keyword evidence="3" id="KW-0813">Transport</keyword>
<protein>
    <submittedName>
        <fullName evidence="6">Extracellular solute-binding protein</fullName>
    </submittedName>
</protein>
<evidence type="ECO:0000313" key="6">
    <source>
        <dbReference type="EMBL" id="RWX74694.1"/>
    </source>
</evidence>
<keyword evidence="4" id="KW-0574">Periplasm</keyword>
<dbReference type="RefSeq" id="WP_128445355.1">
    <property type="nucleotide sequence ID" value="NZ_SBIP01000006.1"/>
</dbReference>
<dbReference type="GO" id="GO:0042597">
    <property type="term" value="C:periplasmic space"/>
    <property type="evidence" value="ECO:0007669"/>
    <property type="project" value="UniProtKB-SubCell"/>
</dbReference>
<dbReference type="InterPro" id="IPR050490">
    <property type="entry name" value="Bact_solute-bd_prot1"/>
</dbReference>
<dbReference type="Gene3D" id="3.40.190.10">
    <property type="entry name" value="Periplasmic binding protein-like II"/>
    <property type="match status" value="2"/>
</dbReference>
<comment type="similarity">
    <text evidence="2">Belongs to the bacterial solute-binding protein 1 family.</text>
</comment>
<evidence type="ECO:0000256" key="3">
    <source>
        <dbReference type="ARBA" id="ARBA00022448"/>
    </source>
</evidence>
<dbReference type="PANTHER" id="PTHR43649:SF29">
    <property type="entry name" value="OSMOPROTECTIVE COMPOUNDS-BINDING PROTEIN GGTB"/>
    <property type="match status" value="1"/>
</dbReference>
<name>A0A444LAP6_9HYPH</name>
<keyword evidence="5" id="KW-0732">Signal</keyword>
<dbReference type="AlphaFoldDB" id="A0A444LAP6"/>
<reference evidence="6 7" key="1">
    <citation type="submission" date="2019-01" db="EMBL/GenBank/DDBJ databases">
        <title>The draft genome of Rhizobium sp. 24NR.</title>
        <authorList>
            <person name="Liu L."/>
            <person name="Liang L."/>
            <person name="Shi S."/>
            <person name="Xu L."/>
            <person name="Wang X."/>
            <person name="Li L."/>
            <person name="Zhang X."/>
        </authorList>
    </citation>
    <scope>NUCLEOTIDE SEQUENCE [LARGE SCALE GENOMIC DNA]</scope>
    <source>
        <strain evidence="6 7">24NR</strain>
    </source>
</reference>
<organism evidence="6 7">
    <name type="scientific">Neorhizobium lilium</name>
    <dbReference type="NCBI Taxonomy" id="2503024"/>
    <lineage>
        <taxon>Bacteria</taxon>
        <taxon>Pseudomonadati</taxon>
        <taxon>Pseudomonadota</taxon>
        <taxon>Alphaproteobacteria</taxon>
        <taxon>Hyphomicrobiales</taxon>
        <taxon>Rhizobiaceae</taxon>
        <taxon>Rhizobium/Agrobacterium group</taxon>
        <taxon>Neorhizobium</taxon>
    </lineage>
</organism>
<dbReference type="PANTHER" id="PTHR43649">
    <property type="entry name" value="ARABINOSE-BINDING PROTEIN-RELATED"/>
    <property type="match status" value="1"/>
</dbReference>
<dbReference type="Proteomes" id="UP000287687">
    <property type="component" value="Unassembled WGS sequence"/>
</dbReference>
<feature type="chain" id="PRO_5019196851" evidence="5">
    <location>
        <begin position="27"/>
        <end position="426"/>
    </location>
</feature>